<evidence type="ECO:0000256" key="1">
    <source>
        <dbReference type="ARBA" id="ARBA00004370"/>
    </source>
</evidence>
<evidence type="ECO:0000256" key="7">
    <source>
        <dbReference type="SAM" id="Phobius"/>
    </source>
</evidence>
<evidence type="ECO:0000256" key="5">
    <source>
        <dbReference type="ARBA" id="ARBA00022989"/>
    </source>
</evidence>
<dbReference type="Proteomes" id="UP001652623">
    <property type="component" value="Chromosome 4"/>
</dbReference>
<dbReference type="InterPro" id="IPR023214">
    <property type="entry name" value="HAD_sf"/>
</dbReference>
<dbReference type="PANTHER" id="PTHR24093">
    <property type="entry name" value="CATION TRANSPORTING ATPASE"/>
    <property type="match status" value="1"/>
</dbReference>
<dbReference type="SUPFAM" id="SSF81660">
    <property type="entry name" value="Metal cation-transporting ATPase, ATP-binding domain N"/>
    <property type="match status" value="1"/>
</dbReference>
<evidence type="ECO:0000259" key="8">
    <source>
        <dbReference type="Pfam" id="PF00689"/>
    </source>
</evidence>
<evidence type="ECO:0000256" key="2">
    <source>
        <dbReference type="ARBA" id="ARBA00022692"/>
    </source>
</evidence>
<evidence type="ECO:0000313" key="9">
    <source>
        <dbReference type="Proteomes" id="UP001652623"/>
    </source>
</evidence>
<dbReference type="Gene3D" id="3.40.1110.10">
    <property type="entry name" value="Calcium-transporting ATPase, cytoplasmic domain N"/>
    <property type="match status" value="1"/>
</dbReference>
<keyword evidence="6 7" id="KW-0472">Membrane</keyword>
<dbReference type="Pfam" id="PF13246">
    <property type="entry name" value="Cation_ATPase"/>
    <property type="match status" value="1"/>
</dbReference>
<evidence type="ECO:0000256" key="3">
    <source>
        <dbReference type="ARBA" id="ARBA00022723"/>
    </source>
</evidence>
<feature type="transmembrane region" description="Helical" evidence="7">
    <location>
        <begin position="424"/>
        <end position="444"/>
    </location>
</feature>
<protein>
    <submittedName>
        <fullName evidence="10">Calcium-transporting ATPase 13, plasma membrane-type</fullName>
    </submittedName>
</protein>
<feature type="transmembrane region" description="Helical" evidence="7">
    <location>
        <begin position="392"/>
        <end position="412"/>
    </location>
</feature>
<keyword evidence="5 7" id="KW-1133">Transmembrane helix</keyword>
<keyword evidence="2 7" id="KW-0812">Transmembrane</keyword>
<dbReference type="InterPro" id="IPR036412">
    <property type="entry name" value="HAD-like_sf"/>
</dbReference>
<evidence type="ECO:0000313" key="10">
    <source>
        <dbReference type="RefSeq" id="XP_060672741.1"/>
    </source>
</evidence>
<evidence type="ECO:0000256" key="4">
    <source>
        <dbReference type="ARBA" id="ARBA00022842"/>
    </source>
</evidence>
<dbReference type="Gene3D" id="1.20.1110.10">
    <property type="entry name" value="Calcium-transporting ATPase, transmembrane domain"/>
    <property type="match status" value="2"/>
</dbReference>
<proteinExistence type="predicted"/>
<keyword evidence="9" id="KW-1185">Reference proteome</keyword>
<comment type="subcellular location">
    <subcellularLocation>
        <location evidence="1">Membrane</location>
    </subcellularLocation>
</comment>
<evidence type="ECO:0000256" key="6">
    <source>
        <dbReference type="ARBA" id="ARBA00023136"/>
    </source>
</evidence>
<dbReference type="SUPFAM" id="SSF56784">
    <property type="entry name" value="HAD-like"/>
    <property type="match status" value="1"/>
</dbReference>
<dbReference type="InterPro" id="IPR023298">
    <property type="entry name" value="ATPase_P-typ_TM_dom_sf"/>
</dbReference>
<feature type="transmembrane region" description="Helical" evidence="7">
    <location>
        <begin position="282"/>
        <end position="302"/>
    </location>
</feature>
<dbReference type="GeneID" id="107432173"/>
<keyword evidence="3" id="KW-0479">Metal-binding</keyword>
<gene>
    <name evidence="10" type="primary">LOC107432173</name>
</gene>
<feature type="domain" description="Cation-transporting P-type ATPase C-terminal" evidence="8">
    <location>
        <begin position="355"/>
        <end position="446"/>
    </location>
</feature>
<dbReference type="Gene3D" id="3.40.50.1000">
    <property type="entry name" value="HAD superfamily/HAD-like"/>
    <property type="match status" value="1"/>
</dbReference>
<dbReference type="PANTHER" id="PTHR24093:SF454">
    <property type="entry name" value="CATION-TRANSPORTING P-TYPE ATPASE C-TERMINAL DOMAIN-CONTAINING PROTEIN"/>
    <property type="match status" value="1"/>
</dbReference>
<keyword evidence="4" id="KW-0460">Magnesium</keyword>
<sequence>MEFPDTNFRILARKTRSGASGKKVSGVLIGKIGDSEERNILHLHYKGAASTILKMCSHFYDTKGKRHDMNNISQKRLMFEKVIEDMEHNGLRPFAFACGQTDIEEIKEDTGLDLLAIIGLKYHCQNEIKSEMEALRKAGVTIKMVSDDELPAVKAIAWELGLFSSQSSNINVAMEGQEIREMTESSSRIEKVNQTTVMGNCLPNNKFLMVEDLKKNGHVVAFYGSLTARDAPALKSCDIVITENFRCTEMARELSDISINDMSSLSLIFKYGRCAYHNIQKFFQLQLTALISALIISFAFTIHSGDSPLTALQLIWTNLIIYLLGGFMMVMNLEGDTSQISLLLRGINHFLGEQGVRKTMIFDTFILCQIFNHFNVIDLVKKEVLKVVFHKYYCFLVALGTVMVMHILIVEVGKDVASCVRLNAVQWTFCFLLAAFSWGFDWAMKQVLASLQSYI</sequence>
<dbReference type="SUPFAM" id="SSF81665">
    <property type="entry name" value="Calcium ATPase, transmembrane domain M"/>
    <property type="match status" value="1"/>
</dbReference>
<dbReference type="RefSeq" id="XP_060672741.1">
    <property type="nucleotide sequence ID" value="XM_060816758.1"/>
</dbReference>
<dbReference type="InterPro" id="IPR006068">
    <property type="entry name" value="ATPase_P-typ_cation-transptr_C"/>
</dbReference>
<accession>A0ABM4A7P2</accession>
<reference evidence="10" key="1">
    <citation type="submission" date="2025-08" db="UniProtKB">
        <authorList>
            <consortium name="RefSeq"/>
        </authorList>
    </citation>
    <scope>IDENTIFICATION</scope>
    <source>
        <tissue evidence="10">Seedling</tissue>
    </source>
</reference>
<feature type="transmembrane region" description="Helical" evidence="7">
    <location>
        <begin position="314"/>
        <end position="333"/>
    </location>
</feature>
<organism evidence="9 10">
    <name type="scientific">Ziziphus jujuba</name>
    <name type="common">Chinese jujube</name>
    <name type="synonym">Ziziphus sativa</name>
    <dbReference type="NCBI Taxonomy" id="326968"/>
    <lineage>
        <taxon>Eukaryota</taxon>
        <taxon>Viridiplantae</taxon>
        <taxon>Streptophyta</taxon>
        <taxon>Embryophyta</taxon>
        <taxon>Tracheophyta</taxon>
        <taxon>Spermatophyta</taxon>
        <taxon>Magnoliopsida</taxon>
        <taxon>eudicotyledons</taxon>
        <taxon>Gunneridae</taxon>
        <taxon>Pentapetalae</taxon>
        <taxon>rosids</taxon>
        <taxon>fabids</taxon>
        <taxon>Rosales</taxon>
        <taxon>Rhamnaceae</taxon>
        <taxon>Paliureae</taxon>
        <taxon>Ziziphus</taxon>
    </lineage>
</organism>
<dbReference type="InterPro" id="IPR023299">
    <property type="entry name" value="ATPase_P-typ_cyto_dom_N"/>
</dbReference>
<name>A0ABM4A7P2_ZIZJJ</name>
<dbReference type="Pfam" id="PF00689">
    <property type="entry name" value="Cation_ATPase_C"/>
    <property type="match status" value="1"/>
</dbReference>